<proteinExistence type="inferred from homology"/>
<dbReference type="PANTHER" id="PTHR48075">
    <property type="entry name" value="3-HYDROXYACYL-COA DEHYDROGENASE FAMILY PROTEIN"/>
    <property type="match status" value="1"/>
</dbReference>
<organism evidence="7 8">
    <name type="scientific">Brevibacterium metallidurans</name>
    <dbReference type="NCBI Taxonomy" id="1482676"/>
    <lineage>
        <taxon>Bacteria</taxon>
        <taxon>Bacillati</taxon>
        <taxon>Actinomycetota</taxon>
        <taxon>Actinomycetes</taxon>
        <taxon>Micrococcales</taxon>
        <taxon>Brevibacteriaceae</taxon>
        <taxon>Brevibacterium</taxon>
    </lineage>
</organism>
<dbReference type="Gene3D" id="1.10.1040.10">
    <property type="entry name" value="N-(1-d-carboxylethyl)-l-norvaline Dehydrogenase, domain 2"/>
    <property type="match status" value="1"/>
</dbReference>
<evidence type="ECO:0000256" key="1">
    <source>
        <dbReference type="ARBA" id="ARBA00005086"/>
    </source>
</evidence>
<comment type="similarity">
    <text evidence="2">Belongs to the 3-hydroxyacyl-CoA dehydrogenase family.</text>
</comment>
<dbReference type="Proteomes" id="UP001498238">
    <property type="component" value="Unassembled WGS sequence"/>
</dbReference>
<dbReference type="SUPFAM" id="SSF51735">
    <property type="entry name" value="NAD(P)-binding Rossmann-fold domains"/>
    <property type="match status" value="1"/>
</dbReference>
<dbReference type="InterPro" id="IPR036291">
    <property type="entry name" value="NAD(P)-bd_dom_sf"/>
</dbReference>
<name>A0ABN0SJU7_9MICO</name>
<keyword evidence="3" id="KW-0560">Oxidoreductase</keyword>
<sequence>MVPGLMTAPHTAASAHTAESENNEGNKHMVIARTAVIGSGLMGAGIAEVLAKSGCDVIVSEVSDDAVAAGRARIEKSLAKAVEKGKLSAAESEAALARLRFTTDIADLADRQLVIEAASENEDIKKAIFAQLDEVVTDPNAILASNTSSMPIIRFAQATSRPERVLGIHFFNPAPVQPLVEIVSSVLTDPEVAETATTFVTEVLGKAPVQASDRPGFIVNALLIPYLCSAIRMLEAGLATKEDIDTGMVKGCAHPMGPIALADLVGLDTCLFAAESIYTETGDPAAKPPVLLSRMVDAGLLGVKSGRGFYEY</sequence>
<dbReference type="EMBL" id="BAAAAF010000002">
    <property type="protein sequence ID" value="GAA0034687.1"/>
    <property type="molecule type" value="Genomic_DNA"/>
</dbReference>
<evidence type="ECO:0000256" key="3">
    <source>
        <dbReference type="ARBA" id="ARBA00023002"/>
    </source>
</evidence>
<keyword evidence="8" id="KW-1185">Reference proteome</keyword>
<dbReference type="InterPro" id="IPR013328">
    <property type="entry name" value="6PGD_dom2"/>
</dbReference>
<evidence type="ECO:0000259" key="5">
    <source>
        <dbReference type="Pfam" id="PF00725"/>
    </source>
</evidence>
<dbReference type="SUPFAM" id="SSF48179">
    <property type="entry name" value="6-phosphogluconate dehydrogenase C-terminal domain-like"/>
    <property type="match status" value="1"/>
</dbReference>
<protein>
    <submittedName>
        <fullName evidence="7">3-hydroxybutyryl-CoA dehydrogenase</fullName>
    </submittedName>
</protein>
<evidence type="ECO:0000313" key="7">
    <source>
        <dbReference type="EMBL" id="GAA0034687.1"/>
    </source>
</evidence>
<dbReference type="PIRSF" id="PIRSF000105">
    <property type="entry name" value="HCDH"/>
    <property type="match status" value="1"/>
</dbReference>
<dbReference type="InterPro" id="IPR006108">
    <property type="entry name" value="3HC_DH_C"/>
</dbReference>
<accession>A0ABN0SJU7</accession>
<dbReference type="PANTHER" id="PTHR48075:SF9">
    <property type="entry name" value="3-HYDROXYBUTYRYL-COA DEHYDROGENASE"/>
    <property type="match status" value="1"/>
</dbReference>
<gene>
    <name evidence="7" type="ORF">NCCP602_06480</name>
</gene>
<dbReference type="Pfam" id="PF00725">
    <property type="entry name" value="3HCDH"/>
    <property type="match status" value="1"/>
</dbReference>
<reference evidence="7 8" key="1">
    <citation type="submission" date="2024-01" db="EMBL/GenBank/DDBJ databases">
        <title>Characterization of antibiotic resistant novel bacterial strains and their environmental applications.</title>
        <authorList>
            <person name="Manzoor S."/>
            <person name="Abbas S."/>
            <person name="Arshad M."/>
            <person name="Ahmed I."/>
        </authorList>
    </citation>
    <scope>NUCLEOTIDE SEQUENCE [LARGE SCALE GENOMIC DNA]</scope>
    <source>
        <strain evidence="7 8">NCCP-602</strain>
    </source>
</reference>
<dbReference type="InterPro" id="IPR022694">
    <property type="entry name" value="3-OHacyl-CoA_DH"/>
</dbReference>
<comment type="caution">
    <text evidence="7">The sequence shown here is derived from an EMBL/GenBank/DDBJ whole genome shotgun (WGS) entry which is preliminary data.</text>
</comment>
<evidence type="ECO:0000313" key="8">
    <source>
        <dbReference type="Proteomes" id="UP001498238"/>
    </source>
</evidence>
<evidence type="ECO:0000256" key="4">
    <source>
        <dbReference type="SAM" id="MobiDB-lite"/>
    </source>
</evidence>
<comment type="pathway">
    <text evidence="1">Lipid metabolism; butanoate metabolism.</text>
</comment>
<dbReference type="Pfam" id="PF02737">
    <property type="entry name" value="3HCDH_N"/>
    <property type="match status" value="1"/>
</dbReference>
<dbReference type="NCBIfam" id="NF005875">
    <property type="entry name" value="PRK07819.1"/>
    <property type="match status" value="1"/>
</dbReference>
<dbReference type="InterPro" id="IPR006176">
    <property type="entry name" value="3-OHacyl-CoA_DH_NAD-bd"/>
</dbReference>
<evidence type="ECO:0000256" key="2">
    <source>
        <dbReference type="ARBA" id="ARBA00009463"/>
    </source>
</evidence>
<feature type="domain" description="3-hydroxyacyl-CoA dehydrogenase NAD binding" evidence="6">
    <location>
        <begin position="34"/>
        <end position="213"/>
    </location>
</feature>
<feature type="region of interest" description="Disordered" evidence="4">
    <location>
        <begin position="1"/>
        <end position="26"/>
    </location>
</feature>
<evidence type="ECO:0000259" key="6">
    <source>
        <dbReference type="Pfam" id="PF02737"/>
    </source>
</evidence>
<dbReference type="Gene3D" id="3.40.50.720">
    <property type="entry name" value="NAD(P)-binding Rossmann-like Domain"/>
    <property type="match status" value="1"/>
</dbReference>
<dbReference type="InterPro" id="IPR008927">
    <property type="entry name" value="6-PGluconate_DH-like_C_sf"/>
</dbReference>
<feature type="domain" description="3-hydroxyacyl-CoA dehydrogenase C-terminal" evidence="5">
    <location>
        <begin position="216"/>
        <end position="312"/>
    </location>
</feature>